<dbReference type="PANTHER" id="PTHR21666:SF270">
    <property type="entry name" value="MUREIN HYDROLASE ACTIVATOR ENVC"/>
    <property type="match status" value="1"/>
</dbReference>
<dbReference type="STRING" id="112901.SAMN04488500_11099"/>
<protein>
    <submittedName>
        <fullName evidence="2">Peptidase family M23</fullName>
    </submittedName>
</protein>
<dbReference type="PANTHER" id="PTHR21666">
    <property type="entry name" value="PEPTIDASE-RELATED"/>
    <property type="match status" value="1"/>
</dbReference>
<dbReference type="Proteomes" id="UP000192738">
    <property type="component" value="Unassembled WGS sequence"/>
</dbReference>
<feature type="domain" description="M23ase beta-sheet core" evidence="1">
    <location>
        <begin position="146"/>
        <end position="239"/>
    </location>
</feature>
<dbReference type="Gene3D" id="2.70.70.10">
    <property type="entry name" value="Glucose Permease (Domain IIA)"/>
    <property type="match status" value="1"/>
</dbReference>
<dbReference type="Pfam" id="PF01551">
    <property type="entry name" value="Peptidase_M23"/>
    <property type="match status" value="1"/>
</dbReference>
<dbReference type="CDD" id="cd12797">
    <property type="entry name" value="M23_peptidase"/>
    <property type="match status" value="1"/>
</dbReference>
<evidence type="ECO:0000259" key="1">
    <source>
        <dbReference type="Pfam" id="PF01551"/>
    </source>
</evidence>
<dbReference type="OrthoDB" id="9809488at2"/>
<evidence type="ECO:0000313" key="3">
    <source>
        <dbReference type="Proteomes" id="UP000192738"/>
    </source>
</evidence>
<name>A0A1W2CEH8_9FIRM</name>
<proteinExistence type="predicted"/>
<dbReference type="InterPro" id="IPR016047">
    <property type="entry name" value="M23ase_b-sheet_dom"/>
</dbReference>
<dbReference type="AlphaFoldDB" id="A0A1W2CEH8"/>
<evidence type="ECO:0000313" key="2">
    <source>
        <dbReference type="EMBL" id="SMC83058.1"/>
    </source>
</evidence>
<reference evidence="2 3" key="1">
    <citation type="submission" date="2017-04" db="EMBL/GenBank/DDBJ databases">
        <authorList>
            <person name="Afonso C.L."/>
            <person name="Miller P.J."/>
            <person name="Scott M.A."/>
            <person name="Spackman E."/>
            <person name="Goraichik I."/>
            <person name="Dimitrov K.M."/>
            <person name="Suarez D.L."/>
            <person name="Swayne D.E."/>
        </authorList>
    </citation>
    <scope>NUCLEOTIDE SEQUENCE [LARGE SCALE GENOMIC DNA]</scope>
    <source>
        <strain evidence="2 3">DSM 5090</strain>
    </source>
</reference>
<dbReference type="SUPFAM" id="SSF51261">
    <property type="entry name" value="Duplicated hybrid motif"/>
    <property type="match status" value="1"/>
</dbReference>
<dbReference type="GO" id="GO:0004222">
    <property type="term" value="F:metalloendopeptidase activity"/>
    <property type="evidence" value="ECO:0007669"/>
    <property type="project" value="TreeGrafter"/>
</dbReference>
<dbReference type="InterPro" id="IPR011055">
    <property type="entry name" value="Dup_hybrid_motif"/>
</dbReference>
<dbReference type="RefSeq" id="WP_084576166.1">
    <property type="nucleotide sequence ID" value="NZ_CP155572.1"/>
</dbReference>
<keyword evidence="3" id="KW-1185">Reference proteome</keyword>
<dbReference type="EMBL" id="FWXI01000010">
    <property type="protein sequence ID" value="SMC83058.1"/>
    <property type="molecule type" value="Genomic_DNA"/>
</dbReference>
<organism evidence="2 3">
    <name type="scientific">Sporomusa malonica</name>
    <dbReference type="NCBI Taxonomy" id="112901"/>
    <lineage>
        <taxon>Bacteria</taxon>
        <taxon>Bacillati</taxon>
        <taxon>Bacillota</taxon>
        <taxon>Negativicutes</taxon>
        <taxon>Selenomonadales</taxon>
        <taxon>Sporomusaceae</taxon>
        <taxon>Sporomusa</taxon>
    </lineage>
</organism>
<accession>A0A1W2CEH8</accession>
<sequence length="249" mass="27828">MTKLWNRLKSRWHFTMYNNDKNWQSYYEETPDYTWLKKIIMAMAIFAMVYGAHVSDTRIGQEVTGAVRQMLITQTDFVYYTVRTIDYVNTYWPNAAQVSGISVLKQVQATISRPADPLLYMTKPVEGQVITGYGWRTNPVIKQETMHEGVELAAQVGASVRAAATGKVKLVTDSAQFGKMLIIDHGQGVETIYGHLADVLVKDGDDVSQGQVVARVGKTGATAPVLYFELRENGKAIDPLSRIKGESIK</sequence>
<gene>
    <name evidence="2" type="ORF">SAMN04488500_11099</name>
</gene>
<dbReference type="InterPro" id="IPR050570">
    <property type="entry name" value="Cell_wall_metabolism_enzyme"/>
</dbReference>